<dbReference type="Gene3D" id="3.40.50.720">
    <property type="entry name" value="NAD(P)-binding Rossmann-like Domain"/>
    <property type="match status" value="1"/>
</dbReference>
<dbReference type="EMBL" id="CZBE01000012">
    <property type="protein sequence ID" value="CUP79648.1"/>
    <property type="molecule type" value="Genomic_DNA"/>
</dbReference>
<evidence type="ECO:0000259" key="1">
    <source>
        <dbReference type="Pfam" id="PF00899"/>
    </source>
</evidence>
<keyword evidence="2" id="KW-0808">Transferase</keyword>
<dbReference type="GO" id="GO:0061605">
    <property type="term" value="F:molybdopterin-synthase adenylyltransferase activity"/>
    <property type="evidence" value="ECO:0007669"/>
    <property type="project" value="UniProtKB-EC"/>
</dbReference>
<dbReference type="Pfam" id="PF00899">
    <property type="entry name" value="ThiF"/>
    <property type="match status" value="1"/>
</dbReference>
<dbReference type="CDD" id="cd00755">
    <property type="entry name" value="YgdL_like"/>
    <property type="match status" value="1"/>
</dbReference>
<dbReference type="EMBL" id="QVME01000006">
    <property type="protein sequence ID" value="RGE66954.1"/>
    <property type="molecule type" value="Genomic_DNA"/>
</dbReference>
<dbReference type="InterPro" id="IPR045886">
    <property type="entry name" value="ThiF/MoeB/HesA"/>
</dbReference>
<dbReference type="Proteomes" id="UP000095765">
    <property type="component" value="Unassembled WGS sequence"/>
</dbReference>
<dbReference type="InterPro" id="IPR035985">
    <property type="entry name" value="Ubiquitin-activating_enz"/>
</dbReference>
<feature type="domain" description="THIF-type NAD/FAD binding fold" evidence="1">
    <location>
        <begin position="9"/>
        <end position="143"/>
    </location>
</feature>
<organism evidence="2 4">
    <name type="scientific">Anaerotruncus colihominis</name>
    <dbReference type="NCBI Taxonomy" id="169435"/>
    <lineage>
        <taxon>Bacteria</taxon>
        <taxon>Bacillati</taxon>
        <taxon>Bacillota</taxon>
        <taxon>Clostridia</taxon>
        <taxon>Eubacteriales</taxon>
        <taxon>Oscillospiraceae</taxon>
        <taxon>Anaerotruncus</taxon>
    </lineage>
</organism>
<dbReference type="GO" id="GO:0061503">
    <property type="term" value="F:tRNA threonylcarbamoyladenosine dehydratase"/>
    <property type="evidence" value="ECO:0007669"/>
    <property type="project" value="TreeGrafter"/>
</dbReference>
<reference evidence="3 5" key="2">
    <citation type="submission" date="2018-08" db="EMBL/GenBank/DDBJ databases">
        <title>A genome reference for cultivated species of the human gut microbiota.</title>
        <authorList>
            <person name="Zou Y."/>
            <person name="Xue W."/>
            <person name="Luo G."/>
        </authorList>
    </citation>
    <scope>NUCLEOTIDE SEQUENCE [LARGE SCALE GENOMIC DNA]</scope>
    <source>
        <strain evidence="3 5">TF05-12AC</strain>
    </source>
</reference>
<keyword evidence="2" id="KW-0548">Nucleotidyltransferase</keyword>
<name>A0A174R8R5_9FIRM</name>
<dbReference type="InterPro" id="IPR000594">
    <property type="entry name" value="ThiF_NAD_FAD-bd"/>
</dbReference>
<accession>A0A174R8R5</accession>
<gene>
    <name evidence="2" type="primary">moeB</name>
    <name evidence="3" type="ORF">DXC40_12010</name>
    <name evidence="2" type="ORF">ERS852551_01983</name>
</gene>
<dbReference type="Proteomes" id="UP000260828">
    <property type="component" value="Unassembled WGS sequence"/>
</dbReference>
<dbReference type="PANTHER" id="PTHR43267:SF1">
    <property type="entry name" value="TRNA THREONYLCARBAMOYLADENOSINE DEHYDRATASE"/>
    <property type="match status" value="1"/>
</dbReference>
<proteinExistence type="predicted"/>
<evidence type="ECO:0000313" key="2">
    <source>
        <dbReference type="EMBL" id="CUP79648.1"/>
    </source>
</evidence>
<dbReference type="GO" id="GO:0061504">
    <property type="term" value="P:cyclic threonylcarbamoyladenosine biosynthetic process"/>
    <property type="evidence" value="ECO:0007669"/>
    <property type="project" value="TreeGrafter"/>
</dbReference>
<dbReference type="PANTHER" id="PTHR43267">
    <property type="entry name" value="TRNA THREONYLCARBAMOYLADENOSINE DEHYDRATASE"/>
    <property type="match status" value="1"/>
</dbReference>
<dbReference type="RefSeq" id="WP_006875042.1">
    <property type="nucleotide sequence ID" value="NZ_CABIWA010000014.1"/>
</dbReference>
<evidence type="ECO:0000313" key="3">
    <source>
        <dbReference type="EMBL" id="RGE66954.1"/>
    </source>
</evidence>
<evidence type="ECO:0000313" key="4">
    <source>
        <dbReference type="Proteomes" id="UP000095765"/>
    </source>
</evidence>
<dbReference type="OrthoDB" id="9804150at2"/>
<dbReference type="EC" id="2.7.7.80" evidence="2"/>
<dbReference type="GO" id="GO:0008641">
    <property type="term" value="F:ubiquitin-like modifier activating enzyme activity"/>
    <property type="evidence" value="ECO:0007669"/>
    <property type="project" value="InterPro"/>
</dbReference>
<sequence>MQNWQKRTALLIGEDGVGRLERARVAILGLGGVGSAAAEALCRAGVGHLLLIDHDTVDETNLNRQLVATRPVIGMPKTQAALLRLRAIRPDGDFMPAEQFYLPDNSTFLFEWQPDYVIDAIDTVTAKLHLAGACAAHGVPLLMCLGTGNRLDPSALRAGDIADTAGCGCGLARVIRRELRRRGIGRQAVVFSTEEPSKSVCPSEHGRHAPGSIAFVPPAAGMLMASRAVRDLLAL</sequence>
<dbReference type="GeneID" id="72463954"/>
<dbReference type="AlphaFoldDB" id="A0A174R8R5"/>
<protein>
    <submittedName>
        <fullName evidence="2">Molybdopterin-synthase adenylyltransferase</fullName>
        <ecNumber evidence="2">2.7.7.80</ecNumber>
    </submittedName>
    <submittedName>
        <fullName evidence="3">tRNA threonylcarbamoyladenosine dehydratase</fullName>
    </submittedName>
</protein>
<dbReference type="SUPFAM" id="SSF69572">
    <property type="entry name" value="Activating enzymes of the ubiquitin-like proteins"/>
    <property type="match status" value="1"/>
</dbReference>
<evidence type="ECO:0000313" key="5">
    <source>
        <dbReference type="Proteomes" id="UP000260828"/>
    </source>
</evidence>
<reference evidence="2 4" key="1">
    <citation type="submission" date="2015-09" db="EMBL/GenBank/DDBJ databases">
        <authorList>
            <consortium name="Pathogen Informatics"/>
        </authorList>
    </citation>
    <scope>NUCLEOTIDE SEQUENCE [LARGE SCALE GENOMIC DNA]</scope>
    <source>
        <strain evidence="2 4">2789STDY5834939</strain>
    </source>
</reference>